<reference evidence="2" key="1">
    <citation type="journal article" date="2015" name="Nature">
        <title>Complex archaea that bridge the gap between prokaryotes and eukaryotes.</title>
        <authorList>
            <person name="Spang A."/>
            <person name="Saw J.H."/>
            <person name="Jorgensen S.L."/>
            <person name="Zaremba-Niedzwiedzka K."/>
            <person name="Martijn J."/>
            <person name="Lind A.E."/>
            <person name="van Eijk R."/>
            <person name="Schleper C."/>
            <person name="Guy L."/>
            <person name="Ettema T.J."/>
        </authorList>
    </citation>
    <scope>NUCLEOTIDE SEQUENCE</scope>
</reference>
<feature type="compositionally biased region" description="Basic and acidic residues" evidence="1">
    <location>
        <begin position="97"/>
        <end position="129"/>
    </location>
</feature>
<accession>A0A0F9QTZ4</accession>
<sequence length="129" mass="14120">MRQPTLTVLIVVGSTFGRRQQPLELADSKITESSSTARFPDPVIDPPYLRLVFVLELLAPAERSGELKRCTGGDLAQPRAVAGEHTVVAVELPVPNREGDSDPGERERADPEPDQPGDHRPNRTESRTS</sequence>
<feature type="region of interest" description="Disordered" evidence="1">
    <location>
        <begin position="86"/>
        <end position="129"/>
    </location>
</feature>
<protein>
    <submittedName>
        <fullName evidence="2">Uncharacterized protein</fullName>
    </submittedName>
</protein>
<proteinExistence type="predicted"/>
<evidence type="ECO:0000256" key="1">
    <source>
        <dbReference type="SAM" id="MobiDB-lite"/>
    </source>
</evidence>
<evidence type="ECO:0000313" key="2">
    <source>
        <dbReference type="EMBL" id="KKN45884.1"/>
    </source>
</evidence>
<comment type="caution">
    <text evidence="2">The sequence shown here is derived from an EMBL/GenBank/DDBJ whole genome shotgun (WGS) entry which is preliminary data.</text>
</comment>
<organism evidence="2">
    <name type="scientific">marine sediment metagenome</name>
    <dbReference type="NCBI Taxonomy" id="412755"/>
    <lineage>
        <taxon>unclassified sequences</taxon>
        <taxon>metagenomes</taxon>
        <taxon>ecological metagenomes</taxon>
    </lineage>
</organism>
<name>A0A0F9QTZ4_9ZZZZ</name>
<dbReference type="AlphaFoldDB" id="A0A0F9QTZ4"/>
<gene>
    <name evidence="2" type="ORF">LCGC14_0678310</name>
</gene>
<dbReference type="EMBL" id="LAZR01001360">
    <property type="protein sequence ID" value="KKN45884.1"/>
    <property type="molecule type" value="Genomic_DNA"/>
</dbReference>